<reference evidence="2 3" key="1">
    <citation type="submission" date="2018-08" db="EMBL/GenBank/DDBJ databases">
        <title>A genome reference for cultivated species of the human gut microbiota.</title>
        <authorList>
            <person name="Zou Y."/>
            <person name="Xue W."/>
            <person name="Luo G."/>
        </authorList>
    </citation>
    <scope>NUCLEOTIDE SEQUENCE [LARGE SCALE GENOMIC DNA]</scope>
    <source>
        <strain evidence="2 3">TF03-6</strain>
    </source>
</reference>
<organism evidence="2 3">
    <name type="scientific">Bacteroides stercoris</name>
    <dbReference type="NCBI Taxonomy" id="46506"/>
    <lineage>
        <taxon>Bacteria</taxon>
        <taxon>Pseudomonadati</taxon>
        <taxon>Bacteroidota</taxon>
        <taxon>Bacteroidia</taxon>
        <taxon>Bacteroidales</taxon>
        <taxon>Bacteroidaceae</taxon>
        <taxon>Bacteroides</taxon>
    </lineage>
</organism>
<evidence type="ECO:0000313" key="3">
    <source>
        <dbReference type="Proteomes" id="UP000261223"/>
    </source>
</evidence>
<dbReference type="Pfam" id="PF14207">
    <property type="entry name" value="DpnD-PcfM"/>
    <property type="match status" value="1"/>
</dbReference>
<sequence>MKFTFTIIETLEKKVEVEAEDYNEAKNTVERMYYDEEVVLTADNHTNTEFELTIKLQ</sequence>
<evidence type="ECO:0000259" key="1">
    <source>
        <dbReference type="Pfam" id="PF14207"/>
    </source>
</evidence>
<dbReference type="Proteomes" id="UP000261223">
    <property type="component" value="Unassembled WGS sequence"/>
</dbReference>
<comment type="caution">
    <text evidence="2">The sequence shown here is derived from an EMBL/GenBank/DDBJ whole genome shotgun (WGS) entry which is preliminary data.</text>
</comment>
<feature type="domain" description="DpnD/PcfM-like C-terminal" evidence="1">
    <location>
        <begin position="4"/>
        <end position="48"/>
    </location>
</feature>
<evidence type="ECO:0000313" key="2">
    <source>
        <dbReference type="EMBL" id="RGM11267.1"/>
    </source>
</evidence>
<proteinExistence type="predicted"/>
<dbReference type="InterPro" id="IPR025575">
    <property type="entry name" value="DpnD/PcfM_C"/>
</dbReference>
<dbReference type="EMBL" id="QSSV01000019">
    <property type="protein sequence ID" value="RGM11267.1"/>
    <property type="molecule type" value="Genomic_DNA"/>
</dbReference>
<accession>A0A3E4ULJ8</accession>
<dbReference type="AlphaFoldDB" id="A0A3E4ULJ8"/>
<protein>
    <submittedName>
        <fullName evidence="2">PcfM protein</fullName>
    </submittedName>
</protein>
<dbReference type="RefSeq" id="WP_117742268.1">
    <property type="nucleotide sequence ID" value="NZ_QSSV01000019.1"/>
</dbReference>
<gene>
    <name evidence="2" type="ORF">DXC34_14060</name>
</gene>
<name>A0A3E4ULJ8_BACSE</name>